<evidence type="ECO:0000313" key="2">
    <source>
        <dbReference type="EMBL" id="KAL1871338.1"/>
    </source>
</evidence>
<gene>
    <name evidence="2" type="ORF">VTK73DRAFT_2092</name>
</gene>
<comment type="caution">
    <text evidence="2">The sequence shown here is derived from an EMBL/GenBank/DDBJ whole genome shotgun (WGS) entry which is preliminary data.</text>
</comment>
<keyword evidence="3" id="KW-1185">Reference proteome</keyword>
<sequence length="275" mass="30140">MSSASSVAWESDGPPPPYQEKADGHAPSRSSASPSAFAPTCQLQIEAIGYDFDQALIGKTFENIPVHRVDTGELEYLSLRLKKSSNSCALVRGSDPDRTPLIATLYCWGPGRPPKMRILPRATSLTVEEAIHSDHVECELVDVRSRSLFSRTQRFDTSFGKFEWRYGGGSERAEAYDAASLLVMERIDLSSSAGGMKGKRGIRVAQLVRNDEFRTPGTTRYMGGNGGRLMMDLSSWSDGKSAAIRDVEAFVVASCICMLKREGDRFQDNQIAAVS</sequence>
<dbReference type="Proteomes" id="UP001586593">
    <property type="component" value="Unassembled WGS sequence"/>
</dbReference>
<dbReference type="EMBL" id="JAZHXJ010000156">
    <property type="protein sequence ID" value="KAL1871338.1"/>
    <property type="molecule type" value="Genomic_DNA"/>
</dbReference>
<accession>A0ABR3X615</accession>
<reference evidence="2 3" key="1">
    <citation type="journal article" date="2024" name="Commun. Biol.">
        <title>Comparative genomic analysis of thermophilic fungi reveals convergent evolutionary adaptations and gene losses.</title>
        <authorList>
            <person name="Steindorff A.S."/>
            <person name="Aguilar-Pontes M.V."/>
            <person name="Robinson A.J."/>
            <person name="Andreopoulos B."/>
            <person name="LaButti K."/>
            <person name="Kuo A."/>
            <person name="Mondo S."/>
            <person name="Riley R."/>
            <person name="Otillar R."/>
            <person name="Haridas S."/>
            <person name="Lipzen A."/>
            <person name="Grimwood J."/>
            <person name="Schmutz J."/>
            <person name="Clum A."/>
            <person name="Reid I.D."/>
            <person name="Moisan M.C."/>
            <person name="Butler G."/>
            <person name="Nguyen T.T.M."/>
            <person name="Dewar K."/>
            <person name="Conant G."/>
            <person name="Drula E."/>
            <person name="Henrissat B."/>
            <person name="Hansel C."/>
            <person name="Singer S."/>
            <person name="Hutchinson M.I."/>
            <person name="de Vries R.P."/>
            <person name="Natvig D.O."/>
            <person name="Powell A.J."/>
            <person name="Tsang A."/>
            <person name="Grigoriev I.V."/>
        </authorList>
    </citation>
    <scope>NUCLEOTIDE SEQUENCE [LARGE SCALE GENOMIC DNA]</scope>
    <source>
        <strain evidence="2 3">ATCC 24622</strain>
    </source>
</reference>
<proteinExistence type="predicted"/>
<evidence type="ECO:0000313" key="3">
    <source>
        <dbReference type="Proteomes" id="UP001586593"/>
    </source>
</evidence>
<evidence type="ECO:0000256" key="1">
    <source>
        <dbReference type="SAM" id="MobiDB-lite"/>
    </source>
</evidence>
<organism evidence="2 3">
    <name type="scientific">Phialemonium thermophilum</name>
    <dbReference type="NCBI Taxonomy" id="223376"/>
    <lineage>
        <taxon>Eukaryota</taxon>
        <taxon>Fungi</taxon>
        <taxon>Dikarya</taxon>
        <taxon>Ascomycota</taxon>
        <taxon>Pezizomycotina</taxon>
        <taxon>Sordariomycetes</taxon>
        <taxon>Sordariomycetidae</taxon>
        <taxon>Cephalothecales</taxon>
        <taxon>Cephalothecaceae</taxon>
        <taxon>Phialemonium</taxon>
    </lineage>
</organism>
<protein>
    <submittedName>
        <fullName evidence="2">Uncharacterized protein</fullName>
    </submittedName>
</protein>
<feature type="region of interest" description="Disordered" evidence="1">
    <location>
        <begin position="1"/>
        <end position="35"/>
    </location>
</feature>
<name>A0ABR3X615_9PEZI</name>